<dbReference type="AlphaFoldDB" id="A0A382CU26"/>
<protein>
    <submittedName>
        <fullName evidence="1">Uncharacterized protein</fullName>
    </submittedName>
</protein>
<accession>A0A382CU26</accession>
<proteinExistence type="predicted"/>
<feature type="non-terminal residue" evidence="1">
    <location>
        <position position="38"/>
    </location>
</feature>
<dbReference type="EMBL" id="UINC01036118">
    <property type="protein sequence ID" value="SVB29595.1"/>
    <property type="molecule type" value="Genomic_DNA"/>
</dbReference>
<sequence>MSNHQIHLVGSIPLNSAELVFDIVGRYLGNKCMRIPDG</sequence>
<name>A0A382CU26_9ZZZZ</name>
<evidence type="ECO:0000313" key="1">
    <source>
        <dbReference type="EMBL" id="SVB29595.1"/>
    </source>
</evidence>
<organism evidence="1">
    <name type="scientific">marine metagenome</name>
    <dbReference type="NCBI Taxonomy" id="408172"/>
    <lineage>
        <taxon>unclassified sequences</taxon>
        <taxon>metagenomes</taxon>
        <taxon>ecological metagenomes</taxon>
    </lineage>
</organism>
<reference evidence="1" key="1">
    <citation type="submission" date="2018-05" db="EMBL/GenBank/DDBJ databases">
        <authorList>
            <person name="Lanie J.A."/>
            <person name="Ng W.-L."/>
            <person name="Kazmierczak K.M."/>
            <person name="Andrzejewski T.M."/>
            <person name="Davidsen T.M."/>
            <person name="Wayne K.J."/>
            <person name="Tettelin H."/>
            <person name="Glass J.I."/>
            <person name="Rusch D."/>
            <person name="Podicherti R."/>
            <person name="Tsui H.-C.T."/>
            <person name="Winkler M.E."/>
        </authorList>
    </citation>
    <scope>NUCLEOTIDE SEQUENCE</scope>
</reference>
<gene>
    <name evidence="1" type="ORF">METZ01_LOCUS182449</name>
</gene>
<feature type="non-terminal residue" evidence="1">
    <location>
        <position position="1"/>
    </location>
</feature>